<organism evidence="1">
    <name type="scientific">marine sediment metagenome</name>
    <dbReference type="NCBI Taxonomy" id="412755"/>
    <lineage>
        <taxon>unclassified sequences</taxon>
        <taxon>metagenomes</taxon>
        <taxon>ecological metagenomes</taxon>
    </lineage>
</organism>
<feature type="non-terminal residue" evidence="1">
    <location>
        <position position="1"/>
    </location>
</feature>
<sequence length="306" mass="34509">HIQVQIIHAGTKDGNTVYLYDDFTNTLITSWVFEGESGFIQFNISTNNLHAGLIRFRVNYDIYSTFNTTYIVINETIPISINLDRNVVQRNFHQFNVNGILQHNGTNLDGLVIGLFLINESFQDASSYLNLNGPQFRAVSGGLYLYDSNSIFLNCPQGSYYILIVFTGSISENGISLTSYMNTSMSMILPINVTAGAVISGEYDTRVVKEDFYERDHLYVYGFLTWDNGTAMSSMEINVTVRDSIGNILGTALGVTDGSGFFNITIIIGNWPSNAEVWVTFYPEDNFSSPDYYYIEFYEIELFRAP</sequence>
<protein>
    <recommendedName>
        <fullName evidence="2">Big-1 domain-containing protein</fullName>
    </recommendedName>
</protein>
<reference evidence="1" key="1">
    <citation type="journal article" date="2014" name="Front. Microbiol.">
        <title>High frequency of phylogenetically diverse reductive dehalogenase-homologous genes in deep subseafloor sedimentary metagenomes.</title>
        <authorList>
            <person name="Kawai M."/>
            <person name="Futagami T."/>
            <person name="Toyoda A."/>
            <person name="Takaki Y."/>
            <person name="Nishi S."/>
            <person name="Hori S."/>
            <person name="Arai W."/>
            <person name="Tsubouchi T."/>
            <person name="Morono Y."/>
            <person name="Uchiyama I."/>
            <person name="Ito T."/>
            <person name="Fujiyama A."/>
            <person name="Inagaki F."/>
            <person name="Takami H."/>
        </authorList>
    </citation>
    <scope>NUCLEOTIDE SEQUENCE</scope>
    <source>
        <strain evidence="1">Expedition CK06-06</strain>
    </source>
</reference>
<gene>
    <name evidence="1" type="ORF">S01H4_07830</name>
</gene>
<name>X0Z690_9ZZZZ</name>
<accession>X0Z690</accession>
<evidence type="ECO:0008006" key="2">
    <source>
        <dbReference type="Google" id="ProtNLM"/>
    </source>
</evidence>
<dbReference type="EMBL" id="BART01002609">
    <property type="protein sequence ID" value="GAG64865.1"/>
    <property type="molecule type" value="Genomic_DNA"/>
</dbReference>
<dbReference type="AlphaFoldDB" id="X0Z690"/>
<comment type="caution">
    <text evidence="1">The sequence shown here is derived from an EMBL/GenBank/DDBJ whole genome shotgun (WGS) entry which is preliminary data.</text>
</comment>
<evidence type="ECO:0000313" key="1">
    <source>
        <dbReference type="EMBL" id="GAG64865.1"/>
    </source>
</evidence>
<proteinExistence type="predicted"/>